<reference evidence="8 9" key="1">
    <citation type="submission" date="2014-04" db="EMBL/GenBank/DDBJ databases">
        <title>Evolutionary Origins and Diversification of the Mycorrhizal Mutualists.</title>
        <authorList>
            <consortium name="DOE Joint Genome Institute"/>
            <consortium name="Mycorrhizal Genomics Consortium"/>
            <person name="Kohler A."/>
            <person name="Kuo A."/>
            <person name="Nagy L.G."/>
            <person name="Floudas D."/>
            <person name="Copeland A."/>
            <person name="Barry K.W."/>
            <person name="Cichocki N."/>
            <person name="Veneault-Fourrey C."/>
            <person name="LaButti K."/>
            <person name="Lindquist E.A."/>
            <person name="Lipzen A."/>
            <person name="Lundell T."/>
            <person name="Morin E."/>
            <person name="Murat C."/>
            <person name="Riley R."/>
            <person name="Ohm R."/>
            <person name="Sun H."/>
            <person name="Tunlid A."/>
            <person name="Henrissat B."/>
            <person name="Grigoriev I.V."/>
            <person name="Hibbett D.S."/>
            <person name="Martin F."/>
        </authorList>
    </citation>
    <scope>NUCLEOTIDE SEQUENCE [LARGE SCALE GENOMIC DNA]</scope>
    <source>
        <strain evidence="8 9">FD-317 M1</strain>
    </source>
</reference>
<evidence type="ECO:0000256" key="3">
    <source>
        <dbReference type="ARBA" id="ARBA00022989"/>
    </source>
</evidence>
<dbReference type="AlphaFoldDB" id="A0A0D0CQT0"/>
<dbReference type="PANTHER" id="PTHR33048">
    <property type="entry name" value="PTH11-LIKE INTEGRAL MEMBRANE PROTEIN (AFU_ORTHOLOGUE AFUA_5G11245)"/>
    <property type="match status" value="1"/>
</dbReference>
<feature type="transmembrane region" description="Helical" evidence="6">
    <location>
        <begin position="65"/>
        <end position="92"/>
    </location>
</feature>
<name>A0A0D0CQT0_9AGAR</name>
<keyword evidence="9" id="KW-1185">Reference proteome</keyword>
<dbReference type="Pfam" id="PF20684">
    <property type="entry name" value="Fung_rhodopsin"/>
    <property type="match status" value="1"/>
</dbReference>
<dbReference type="EMBL" id="KN834771">
    <property type="protein sequence ID" value="KIK61427.1"/>
    <property type="molecule type" value="Genomic_DNA"/>
</dbReference>
<evidence type="ECO:0000256" key="4">
    <source>
        <dbReference type="ARBA" id="ARBA00023136"/>
    </source>
</evidence>
<dbReference type="OrthoDB" id="3229610at2759"/>
<organism evidence="8 9">
    <name type="scientific">Collybiopsis luxurians FD-317 M1</name>
    <dbReference type="NCBI Taxonomy" id="944289"/>
    <lineage>
        <taxon>Eukaryota</taxon>
        <taxon>Fungi</taxon>
        <taxon>Dikarya</taxon>
        <taxon>Basidiomycota</taxon>
        <taxon>Agaricomycotina</taxon>
        <taxon>Agaricomycetes</taxon>
        <taxon>Agaricomycetidae</taxon>
        <taxon>Agaricales</taxon>
        <taxon>Marasmiineae</taxon>
        <taxon>Omphalotaceae</taxon>
        <taxon>Collybiopsis</taxon>
        <taxon>Collybiopsis luxurians</taxon>
    </lineage>
</organism>
<dbReference type="GO" id="GO:0016020">
    <property type="term" value="C:membrane"/>
    <property type="evidence" value="ECO:0007669"/>
    <property type="project" value="UniProtKB-SubCell"/>
</dbReference>
<comment type="subcellular location">
    <subcellularLocation>
        <location evidence="1">Membrane</location>
        <topology evidence="1">Multi-pass membrane protein</topology>
    </subcellularLocation>
</comment>
<keyword evidence="2 6" id="KW-0812">Transmembrane</keyword>
<feature type="transmembrane region" description="Helical" evidence="6">
    <location>
        <begin position="178"/>
        <end position="197"/>
    </location>
</feature>
<proteinExistence type="inferred from homology"/>
<feature type="transmembrane region" description="Helical" evidence="6">
    <location>
        <begin position="25"/>
        <end position="53"/>
    </location>
</feature>
<accession>A0A0D0CQT0</accession>
<feature type="transmembrane region" description="Helical" evidence="6">
    <location>
        <begin position="143"/>
        <end position="166"/>
    </location>
</feature>
<feature type="domain" description="Rhodopsin" evidence="7">
    <location>
        <begin position="18"/>
        <end position="165"/>
    </location>
</feature>
<protein>
    <recommendedName>
        <fullName evidence="7">Rhodopsin domain-containing protein</fullName>
    </recommendedName>
</protein>
<feature type="transmembrane region" description="Helical" evidence="6">
    <location>
        <begin position="112"/>
        <end position="131"/>
    </location>
</feature>
<gene>
    <name evidence="8" type="ORF">GYMLUDRAFT_582925</name>
</gene>
<keyword evidence="4 6" id="KW-0472">Membrane</keyword>
<dbReference type="Proteomes" id="UP000053593">
    <property type="component" value="Unassembled WGS sequence"/>
</dbReference>
<evidence type="ECO:0000313" key="9">
    <source>
        <dbReference type="Proteomes" id="UP000053593"/>
    </source>
</evidence>
<dbReference type="InterPro" id="IPR049326">
    <property type="entry name" value="Rhodopsin_dom_fungi"/>
</dbReference>
<dbReference type="InterPro" id="IPR052337">
    <property type="entry name" value="SAT4-like"/>
</dbReference>
<evidence type="ECO:0000313" key="8">
    <source>
        <dbReference type="EMBL" id="KIK61427.1"/>
    </source>
</evidence>
<evidence type="ECO:0000259" key="7">
    <source>
        <dbReference type="Pfam" id="PF20684"/>
    </source>
</evidence>
<dbReference type="HOGENOM" id="CLU_095391_0_0_1"/>
<evidence type="ECO:0000256" key="1">
    <source>
        <dbReference type="ARBA" id="ARBA00004141"/>
    </source>
</evidence>
<evidence type="ECO:0000256" key="5">
    <source>
        <dbReference type="ARBA" id="ARBA00038359"/>
    </source>
</evidence>
<dbReference type="PANTHER" id="PTHR33048:SF47">
    <property type="entry name" value="INTEGRAL MEMBRANE PROTEIN-RELATED"/>
    <property type="match status" value="1"/>
</dbReference>
<comment type="similarity">
    <text evidence="5">Belongs to the SAT4 family.</text>
</comment>
<evidence type="ECO:0000256" key="6">
    <source>
        <dbReference type="SAM" id="Phobius"/>
    </source>
</evidence>
<keyword evidence="3 6" id="KW-1133">Transmembrane helix</keyword>
<sequence length="232" mass="26023">MYVGEFLADNTAVPTSPNAHRLKIIQFWIILIPYSFAIWSAKITLMLSIVRLIPTFFILRRVSELASIGFLLMGISITTTKTYICASNVSWYKLPNPLCKGLNNTILGTVELIMYVAADVALLFIPLRLLYHVSLSRDKKRMLIFMFSVNLITSAISILHAILLIGDAWSLLAVTVEVQLGTALVAANLAVIVPYFYRMINPEGDFDSKPFTYYRSVQPDGGVRMRRVADLV</sequence>
<evidence type="ECO:0000256" key="2">
    <source>
        <dbReference type="ARBA" id="ARBA00022692"/>
    </source>
</evidence>